<evidence type="ECO:0000259" key="17">
    <source>
        <dbReference type="PROSITE" id="PS50885"/>
    </source>
</evidence>
<dbReference type="InterPro" id="IPR036890">
    <property type="entry name" value="HATPase_C_sf"/>
</dbReference>
<name>A0A3B0SRP4_9ZZZZ</name>
<comment type="subcellular location">
    <subcellularLocation>
        <location evidence="2">Cell inner membrane</location>
        <topology evidence="2">Multi-pass membrane protein</topology>
    </subcellularLocation>
</comment>
<dbReference type="CDD" id="cd00082">
    <property type="entry name" value="HisKA"/>
    <property type="match status" value="1"/>
</dbReference>
<sequence length="436" mass="49106">MLRRYFPKSLYARVVLIVILPIFLMQAVVTVVFFNRHWDLVTANLSANVAGQIALVTRLYEENPQASERAKVEQWALDDLDLSVRFEAGGGIPQKDKLAPFNVYNSTLERRLGEALDKPYWFNTRSWPAFVEIRVLLDDGSLVFFAYRDRVFATTGPIFLFWLISTSILLGGIAIVFLRNQVRSILRLANAAEAFGRGRDAPDYRPTGATEVRKAGYAFIAMRERIKRQLEQRTTMLAGVSHDLRTPLTRIKLALAMEPDTPEVIALRNDVLEMERMVEAYLEFARSEASDEDPDVFALGEMISEVESNTKRTGHTLQVDIPDGLVVTARRSALQRAVSNLVNNSLRHANKVWVSAARTERHIEIYVDDDGPGVDKNLYDEIFKPFTRLDEARNLNESGMGLGLTVVRDVARSHGGEVTLDKSDKGGLRATIRLPI</sequence>
<evidence type="ECO:0000256" key="7">
    <source>
        <dbReference type="ARBA" id="ARBA00022679"/>
    </source>
</evidence>
<comment type="catalytic activity">
    <reaction evidence="1">
        <text>ATP + protein L-histidine = ADP + protein N-phospho-L-histidine.</text>
        <dbReference type="EC" id="2.7.13.3"/>
    </reaction>
</comment>
<dbReference type="InterPro" id="IPR036097">
    <property type="entry name" value="HisK_dim/P_sf"/>
</dbReference>
<dbReference type="PRINTS" id="PR00344">
    <property type="entry name" value="BCTRLSENSOR"/>
</dbReference>
<evidence type="ECO:0000256" key="2">
    <source>
        <dbReference type="ARBA" id="ARBA00004429"/>
    </source>
</evidence>
<evidence type="ECO:0000256" key="1">
    <source>
        <dbReference type="ARBA" id="ARBA00000085"/>
    </source>
</evidence>
<feature type="domain" description="Histidine kinase" evidence="16">
    <location>
        <begin position="239"/>
        <end position="436"/>
    </location>
</feature>
<dbReference type="SUPFAM" id="SSF47384">
    <property type="entry name" value="Homodimeric domain of signal transducing histidine kinase"/>
    <property type="match status" value="1"/>
</dbReference>
<accession>A0A3B0SRP4</accession>
<dbReference type="Pfam" id="PF00512">
    <property type="entry name" value="HisKA"/>
    <property type="match status" value="1"/>
</dbReference>
<dbReference type="PANTHER" id="PTHR44936">
    <property type="entry name" value="SENSOR PROTEIN CREC"/>
    <property type="match status" value="1"/>
</dbReference>
<dbReference type="Pfam" id="PF02518">
    <property type="entry name" value="HATPase_c"/>
    <property type="match status" value="1"/>
</dbReference>
<keyword evidence="12 15" id="KW-1133">Transmembrane helix</keyword>
<dbReference type="PANTHER" id="PTHR44936:SF5">
    <property type="entry name" value="SENSOR HISTIDINE KINASE ENVZ"/>
    <property type="match status" value="1"/>
</dbReference>
<dbReference type="SMART" id="SM00388">
    <property type="entry name" value="HisKA"/>
    <property type="match status" value="1"/>
</dbReference>
<evidence type="ECO:0000256" key="9">
    <source>
        <dbReference type="ARBA" id="ARBA00022741"/>
    </source>
</evidence>
<dbReference type="GO" id="GO:0000155">
    <property type="term" value="F:phosphorelay sensor kinase activity"/>
    <property type="evidence" value="ECO:0007669"/>
    <property type="project" value="InterPro"/>
</dbReference>
<dbReference type="PROSITE" id="PS50109">
    <property type="entry name" value="HIS_KIN"/>
    <property type="match status" value="1"/>
</dbReference>
<reference evidence="18" key="1">
    <citation type="submission" date="2018-06" db="EMBL/GenBank/DDBJ databases">
        <authorList>
            <person name="Zhirakovskaya E."/>
        </authorList>
    </citation>
    <scope>NUCLEOTIDE SEQUENCE</scope>
</reference>
<dbReference type="GO" id="GO:0005524">
    <property type="term" value="F:ATP binding"/>
    <property type="evidence" value="ECO:0007669"/>
    <property type="project" value="UniProtKB-KW"/>
</dbReference>
<dbReference type="EC" id="2.7.13.3" evidence="3"/>
<dbReference type="PROSITE" id="PS50885">
    <property type="entry name" value="HAMP"/>
    <property type="match status" value="1"/>
</dbReference>
<evidence type="ECO:0000256" key="8">
    <source>
        <dbReference type="ARBA" id="ARBA00022692"/>
    </source>
</evidence>
<feature type="transmembrane region" description="Helical" evidence="15">
    <location>
        <begin position="158"/>
        <end position="178"/>
    </location>
</feature>
<evidence type="ECO:0000256" key="11">
    <source>
        <dbReference type="ARBA" id="ARBA00022840"/>
    </source>
</evidence>
<evidence type="ECO:0000256" key="4">
    <source>
        <dbReference type="ARBA" id="ARBA00022475"/>
    </source>
</evidence>
<dbReference type="InterPro" id="IPR005467">
    <property type="entry name" value="His_kinase_dom"/>
</dbReference>
<dbReference type="Gene3D" id="3.30.565.10">
    <property type="entry name" value="Histidine kinase-like ATPase, C-terminal domain"/>
    <property type="match status" value="1"/>
</dbReference>
<evidence type="ECO:0000259" key="16">
    <source>
        <dbReference type="PROSITE" id="PS50109"/>
    </source>
</evidence>
<keyword evidence="14 15" id="KW-0472">Membrane</keyword>
<dbReference type="Gene3D" id="1.10.287.130">
    <property type="match status" value="1"/>
</dbReference>
<gene>
    <name evidence="18" type="ORF">MNBD_ALPHA05-868</name>
</gene>
<proteinExistence type="predicted"/>
<evidence type="ECO:0000256" key="14">
    <source>
        <dbReference type="ARBA" id="ARBA00023136"/>
    </source>
</evidence>
<keyword evidence="4" id="KW-1003">Cell membrane</keyword>
<dbReference type="InterPro" id="IPR003594">
    <property type="entry name" value="HATPase_dom"/>
</dbReference>
<evidence type="ECO:0000256" key="15">
    <source>
        <dbReference type="SAM" id="Phobius"/>
    </source>
</evidence>
<keyword evidence="8 15" id="KW-0812">Transmembrane</keyword>
<dbReference type="GO" id="GO:0005886">
    <property type="term" value="C:plasma membrane"/>
    <property type="evidence" value="ECO:0007669"/>
    <property type="project" value="UniProtKB-SubCell"/>
</dbReference>
<keyword evidence="7 18" id="KW-0808">Transferase</keyword>
<evidence type="ECO:0000313" key="18">
    <source>
        <dbReference type="EMBL" id="VAW06763.1"/>
    </source>
</evidence>
<dbReference type="AlphaFoldDB" id="A0A3B0SRP4"/>
<feature type="transmembrane region" description="Helical" evidence="15">
    <location>
        <begin position="12"/>
        <end position="34"/>
    </location>
</feature>
<dbReference type="InterPro" id="IPR003660">
    <property type="entry name" value="HAMP_dom"/>
</dbReference>
<dbReference type="InterPro" id="IPR004358">
    <property type="entry name" value="Sig_transdc_His_kin-like_C"/>
</dbReference>
<dbReference type="InterPro" id="IPR003661">
    <property type="entry name" value="HisK_dim/P_dom"/>
</dbReference>
<dbReference type="SMART" id="SM00387">
    <property type="entry name" value="HATPase_c"/>
    <property type="match status" value="1"/>
</dbReference>
<dbReference type="InterPro" id="IPR050980">
    <property type="entry name" value="2C_sensor_his_kinase"/>
</dbReference>
<evidence type="ECO:0000256" key="3">
    <source>
        <dbReference type="ARBA" id="ARBA00012438"/>
    </source>
</evidence>
<evidence type="ECO:0000256" key="5">
    <source>
        <dbReference type="ARBA" id="ARBA00022519"/>
    </source>
</evidence>
<evidence type="ECO:0000256" key="6">
    <source>
        <dbReference type="ARBA" id="ARBA00022553"/>
    </source>
</evidence>
<protein>
    <recommendedName>
        <fullName evidence="3">histidine kinase</fullName>
        <ecNumber evidence="3">2.7.13.3</ecNumber>
    </recommendedName>
</protein>
<keyword evidence="6" id="KW-0597">Phosphoprotein</keyword>
<keyword evidence="9" id="KW-0547">Nucleotide-binding</keyword>
<feature type="domain" description="HAMP" evidence="17">
    <location>
        <begin position="179"/>
        <end position="231"/>
    </location>
</feature>
<evidence type="ECO:0000256" key="13">
    <source>
        <dbReference type="ARBA" id="ARBA00023012"/>
    </source>
</evidence>
<keyword evidence="11" id="KW-0067">ATP-binding</keyword>
<organism evidence="18">
    <name type="scientific">hydrothermal vent metagenome</name>
    <dbReference type="NCBI Taxonomy" id="652676"/>
    <lineage>
        <taxon>unclassified sequences</taxon>
        <taxon>metagenomes</taxon>
        <taxon>ecological metagenomes</taxon>
    </lineage>
</organism>
<evidence type="ECO:0000256" key="10">
    <source>
        <dbReference type="ARBA" id="ARBA00022777"/>
    </source>
</evidence>
<keyword evidence="10" id="KW-0418">Kinase</keyword>
<keyword evidence="13" id="KW-0902">Two-component regulatory system</keyword>
<keyword evidence="5" id="KW-0997">Cell inner membrane</keyword>
<dbReference type="SUPFAM" id="SSF55874">
    <property type="entry name" value="ATPase domain of HSP90 chaperone/DNA topoisomerase II/histidine kinase"/>
    <property type="match status" value="1"/>
</dbReference>
<dbReference type="EMBL" id="UOEH01000541">
    <property type="protein sequence ID" value="VAW06763.1"/>
    <property type="molecule type" value="Genomic_DNA"/>
</dbReference>
<evidence type="ECO:0000256" key="12">
    <source>
        <dbReference type="ARBA" id="ARBA00022989"/>
    </source>
</evidence>